<reference evidence="4 5" key="1">
    <citation type="submission" date="2019-09" db="EMBL/GenBank/DDBJ databases">
        <title>Nocardioides panacisoli sp. nov., isolated from the soil of a ginseng field.</title>
        <authorList>
            <person name="Cho C."/>
        </authorList>
    </citation>
    <scope>NUCLEOTIDE SEQUENCE [LARGE SCALE GENOMIC DNA]</scope>
    <source>
        <strain evidence="4 5">BN140041</strain>
    </source>
</reference>
<evidence type="ECO:0000256" key="2">
    <source>
        <dbReference type="ARBA" id="ARBA00023315"/>
    </source>
</evidence>
<dbReference type="InterPro" id="IPR000182">
    <property type="entry name" value="GNAT_dom"/>
</dbReference>
<dbReference type="GO" id="GO:0016747">
    <property type="term" value="F:acyltransferase activity, transferring groups other than amino-acyl groups"/>
    <property type="evidence" value="ECO:0007669"/>
    <property type="project" value="InterPro"/>
</dbReference>
<protein>
    <submittedName>
        <fullName evidence="4">GNAT family N-acetyltransferase</fullName>
    </submittedName>
</protein>
<evidence type="ECO:0000313" key="5">
    <source>
        <dbReference type="Proteomes" id="UP000324351"/>
    </source>
</evidence>
<dbReference type="AlphaFoldDB" id="A0A5B1LYQ2"/>
<dbReference type="Gene3D" id="3.40.630.30">
    <property type="match status" value="1"/>
</dbReference>
<keyword evidence="1 4" id="KW-0808">Transferase</keyword>
<dbReference type="Pfam" id="PF00583">
    <property type="entry name" value="Acetyltransf_1"/>
    <property type="match status" value="1"/>
</dbReference>
<dbReference type="EMBL" id="VUJW01000010">
    <property type="protein sequence ID" value="KAA1425793.1"/>
    <property type="molecule type" value="Genomic_DNA"/>
</dbReference>
<dbReference type="SUPFAM" id="SSF55729">
    <property type="entry name" value="Acyl-CoA N-acyltransferases (Nat)"/>
    <property type="match status" value="1"/>
</dbReference>
<dbReference type="PANTHER" id="PTHR43877">
    <property type="entry name" value="AMINOALKYLPHOSPHONATE N-ACETYLTRANSFERASE-RELATED-RELATED"/>
    <property type="match status" value="1"/>
</dbReference>
<accession>A0A5B1LYQ2</accession>
<sequence>MNNTPPPDARPEPEIRELPGEQIDVVEPLWLSLDAEHRRLGPAWAPWWDPATTWEIRRERYRHWLAEPDAFALAAYDDGAEPVGYLLAHFLAGPDDTWVTGPRICSIESLSVAPSWRGQGVGGRLLAAARARMASVGVQDLWVGVVHGNEDALRFYRRHGLRPLMVTVGSMPGPPSWNK</sequence>
<evidence type="ECO:0000256" key="1">
    <source>
        <dbReference type="ARBA" id="ARBA00022679"/>
    </source>
</evidence>
<proteinExistence type="predicted"/>
<dbReference type="RefSeq" id="WP_149751420.1">
    <property type="nucleotide sequence ID" value="NZ_VUJW01000010.1"/>
</dbReference>
<gene>
    <name evidence="4" type="ORF">F0U47_15655</name>
</gene>
<keyword evidence="2" id="KW-0012">Acyltransferase</keyword>
<dbReference type="Proteomes" id="UP000324351">
    <property type="component" value="Unassembled WGS sequence"/>
</dbReference>
<dbReference type="InterPro" id="IPR016181">
    <property type="entry name" value="Acyl_CoA_acyltransferase"/>
</dbReference>
<evidence type="ECO:0000313" key="4">
    <source>
        <dbReference type="EMBL" id="KAA1425793.1"/>
    </source>
</evidence>
<organism evidence="4 5">
    <name type="scientific">Nocardioides antri</name>
    <dbReference type="NCBI Taxonomy" id="2607659"/>
    <lineage>
        <taxon>Bacteria</taxon>
        <taxon>Bacillati</taxon>
        <taxon>Actinomycetota</taxon>
        <taxon>Actinomycetes</taxon>
        <taxon>Propionibacteriales</taxon>
        <taxon>Nocardioidaceae</taxon>
        <taxon>Nocardioides</taxon>
    </lineage>
</organism>
<feature type="domain" description="N-acetyltransferase" evidence="3">
    <location>
        <begin position="13"/>
        <end position="179"/>
    </location>
</feature>
<comment type="caution">
    <text evidence="4">The sequence shown here is derived from an EMBL/GenBank/DDBJ whole genome shotgun (WGS) entry which is preliminary data.</text>
</comment>
<keyword evidence="5" id="KW-1185">Reference proteome</keyword>
<dbReference type="PROSITE" id="PS51186">
    <property type="entry name" value="GNAT"/>
    <property type="match status" value="1"/>
</dbReference>
<evidence type="ECO:0000259" key="3">
    <source>
        <dbReference type="PROSITE" id="PS51186"/>
    </source>
</evidence>
<name>A0A5B1LYQ2_9ACTN</name>
<reference evidence="4 5" key="2">
    <citation type="submission" date="2019-09" db="EMBL/GenBank/DDBJ databases">
        <authorList>
            <person name="Jin C."/>
        </authorList>
    </citation>
    <scope>NUCLEOTIDE SEQUENCE [LARGE SCALE GENOMIC DNA]</scope>
    <source>
        <strain evidence="4 5">BN140041</strain>
    </source>
</reference>
<dbReference type="InterPro" id="IPR050832">
    <property type="entry name" value="Bact_Acetyltransf"/>
</dbReference>
<dbReference type="CDD" id="cd04301">
    <property type="entry name" value="NAT_SF"/>
    <property type="match status" value="1"/>
</dbReference>